<dbReference type="EMBL" id="LAJY01000668">
    <property type="protein sequence ID" value="KJV08280.1"/>
    <property type="molecule type" value="Genomic_DNA"/>
</dbReference>
<protein>
    <submittedName>
        <fullName evidence="1">Uncharacterized protein</fullName>
    </submittedName>
</protein>
<feature type="non-terminal residue" evidence="1">
    <location>
        <position position="1"/>
    </location>
</feature>
<gene>
    <name evidence="1" type="ORF">VZ95_18810</name>
</gene>
<keyword evidence="2" id="KW-1185">Reference proteome</keyword>
<organism evidence="1 2">
    <name type="scientific">Elstera litoralis</name>
    <dbReference type="NCBI Taxonomy" id="552518"/>
    <lineage>
        <taxon>Bacteria</taxon>
        <taxon>Pseudomonadati</taxon>
        <taxon>Pseudomonadota</taxon>
        <taxon>Alphaproteobacteria</taxon>
        <taxon>Rhodospirillales</taxon>
        <taxon>Rhodospirillaceae</taxon>
        <taxon>Elstera</taxon>
    </lineage>
</organism>
<reference evidence="1 2" key="1">
    <citation type="submission" date="2015-03" db="EMBL/GenBank/DDBJ databases">
        <title>Draft genome sequence of Elstera litoralis.</title>
        <authorList>
            <person name="Rahalkar M.C."/>
            <person name="Dhakephalkar P.K."/>
            <person name="Pore S.D."/>
            <person name="Arora P."/>
            <person name="Kapse N.G."/>
            <person name="Pandit P.S."/>
        </authorList>
    </citation>
    <scope>NUCLEOTIDE SEQUENCE [LARGE SCALE GENOMIC DNA]</scope>
    <source>
        <strain evidence="1 2">Dia-1</strain>
    </source>
</reference>
<dbReference type="Proteomes" id="UP000033774">
    <property type="component" value="Unassembled WGS sequence"/>
</dbReference>
<accession>A0A0F3INI1</accession>
<dbReference type="AlphaFoldDB" id="A0A0F3INI1"/>
<evidence type="ECO:0000313" key="2">
    <source>
        <dbReference type="Proteomes" id="UP000033774"/>
    </source>
</evidence>
<dbReference type="RefSeq" id="WP_045777228.1">
    <property type="nucleotide sequence ID" value="NZ_LAJY01000668.1"/>
</dbReference>
<evidence type="ECO:0000313" key="1">
    <source>
        <dbReference type="EMBL" id="KJV08280.1"/>
    </source>
</evidence>
<sequence>LTRYRKARHRHQRFYQAASRALTPFFQSDSRVLPWLRYPLCALPCWFPPTQWIGAQVLAGVKTGIFSRIDPAGWAPAYGLRAPEATCRTNFTSILADGGSGDEPRPAP</sequence>
<comment type="caution">
    <text evidence="1">The sequence shown here is derived from an EMBL/GenBank/DDBJ whole genome shotgun (WGS) entry which is preliminary data.</text>
</comment>
<name>A0A0F3INI1_9PROT</name>
<proteinExistence type="predicted"/>